<keyword evidence="7" id="KW-1185">Reference proteome</keyword>
<dbReference type="InterPro" id="IPR036422">
    <property type="entry name" value="RuBisCO_lsu_N_sf"/>
</dbReference>
<comment type="cofactor">
    <cofactor evidence="1">
        <name>Mg(2+)</name>
        <dbReference type="ChEBI" id="CHEBI:18420"/>
    </cofactor>
</comment>
<feature type="domain" description="Ribulose bisphosphate carboxylase large subunit C-terminal" evidence="4">
    <location>
        <begin position="117"/>
        <end position="396"/>
    </location>
</feature>
<evidence type="ECO:0000256" key="2">
    <source>
        <dbReference type="ARBA" id="ARBA00022723"/>
    </source>
</evidence>
<dbReference type="GO" id="GO:0015977">
    <property type="term" value="P:carbon fixation"/>
    <property type="evidence" value="ECO:0007669"/>
    <property type="project" value="InterPro"/>
</dbReference>
<reference evidence="6" key="1">
    <citation type="submission" date="2022-01" db="EMBL/GenBank/DDBJ databases">
        <title>Draft genome of Methanogenium marinum DSM 15558.</title>
        <authorList>
            <person name="Chen S.-C."/>
            <person name="You Y.-T."/>
        </authorList>
    </citation>
    <scope>NUCLEOTIDE SEQUENCE</scope>
    <source>
        <strain evidence="6">DSM 15558</strain>
    </source>
</reference>
<dbReference type="AlphaFoldDB" id="A0A9Q4KUH1"/>
<dbReference type="SFLD" id="SFLDS00014">
    <property type="entry name" value="RuBisCO"/>
    <property type="match status" value="1"/>
</dbReference>
<dbReference type="GO" id="GO:0000287">
    <property type="term" value="F:magnesium ion binding"/>
    <property type="evidence" value="ECO:0007669"/>
    <property type="project" value="InterPro"/>
</dbReference>
<dbReference type="InterPro" id="IPR017443">
    <property type="entry name" value="RuBisCO_lsu_fd_N"/>
</dbReference>
<gene>
    <name evidence="6" type="ORF">L0665_10255</name>
</gene>
<name>A0A9Q4KUH1_9EURY</name>
<dbReference type="InterPro" id="IPR036376">
    <property type="entry name" value="RuBisCO_lsu_C_sf"/>
</dbReference>
<dbReference type="PANTHER" id="PTHR42704">
    <property type="entry name" value="RIBULOSE BISPHOSPHATE CARBOXYLASE"/>
    <property type="match status" value="1"/>
</dbReference>
<dbReference type="PANTHER" id="PTHR42704:SF17">
    <property type="entry name" value="RIBULOSE BISPHOSPHATE CARBOXYLASE LARGE CHAIN"/>
    <property type="match status" value="1"/>
</dbReference>
<dbReference type="InterPro" id="IPR033966">
    <property type="entry name" value="RuBisCO"/>
</dbReference>
<keyword evidence="3" id="KW-0460">Magnesium</keyword>
<protein>
    <submittedName>
        <fullName evidence="6">RuBisCO large subunit C-terminal-like domain-containing protein</fullName>
    </submittedName>
</protein>
<dbReference type="SFLD" id="SFLDG00301">
    <property type="entry name" value="RuBisCO-like_proteins"/>
    <property type="match status" value="1"/>
</dbReference>
<dbReference type="GO" id="GO:0016984">
    <property type="term" value="F:ribulose-bisphosphate carboxylase activity"/>
    <property type="evidence" value="ECO:0007669"/>
    <property type="project" value="InterPro"/>
</dbReference>
<dbReference type="SUPFAM" id="SSF51649">
    <property type="entry name" value="RuBisCo, C-terminal domain"/>
    <property type="match status" value="1"/>
</dbReference>
<dbReference type="Gene3D" id="3.20.20.110">
    <property type="entry name" value="Ribulose bisphosphate carboxylase, large subunit, C-terminal domain"/>
    <property type="match status" value="1"/>
</dbReference>
<dbReference type="InterPro" id="IPR000685">
    <property type="entry name" value="RuBisCO_lsu_C"/>
</dbReference>
<dbReference type="EMBL" id="JAKELO010000002">
    <property type="protein sequence ID" value="MDE4908989.1"/>
    <property type="molecule type" value="Genomic_DNA"/>
</dbReference>
<proteinExistence type="predicted"/>
<comment type="caution">
    <text evidence="6">The sequence shown here is derived from an EMBL/GenBank/DDBJ whole genome shotgun (WGS) entry which is preliminary data.</text>
</comment>
<dbReference type="InterPro" id="IPR020878">
    <property type="entry name" value="RuBisCo_large_chain_AS"/>
</dbReference>
<dbReference type="SUPFAM" id="SSF54966">
    <property type="entry name" value="RuBisCO, large subunit, small (N-terminal) domain"/>
    <property type="match status" value="1"/>
</dbReference>
<sequence>MEDVIAHYYFRPDGRTTPQEAAQAIAEEETTGTWTALTTRQDYVRGLDGTVESVEESGRGYLTAIRYPYEIFEPGNVAQYLSVVAGNLFGLGRLEAVRLTDVDFPESLACFNGPNFGIEGVRRLLGTRNRPHVGTIIKPKVGLTPTDTALVAYEAASGGVDFIKDDETLTNQAFCPMADRVEAVMARLDEAKDETGRQVLYAVNISDRADKIVERAEEAIELGANTLMVDVITCGYSALQALAEEPGISVPIHVHRTMHAAMTRNPEHGIAMRPIARLVRMMGGDQLHTGTVSGKMGGNAEELILDNRALTDPWYGFKPVFPVASGGLHPGKIHAELETLGTEIVLQAGGGIHGHPDGTAAGARAMCQAVDAFLEGVSASEYAKDHVELKHALDLWGTS</sequence>
<feature type="domain" description="Ribulose bisphosphate carboxylase large subunit ferrodoxin-like N-terminal" evidence="5">
    <location>
        <begin position="2"/>
        <end position="107"/>
    </location>
</feature>
<dbReference type="Gene3D" id="3.30.70.150">
    <property type="entry name" value="RuBisCO large subunit, N-terminal domain"/>
    <property type="match status" value="1"/>
</dbReference>
<keyword evidence="2" id="KW-0479">Metal-binding</keyword>
<accession>A0A9Q4KUH1</accession>
<evidence type="ECO:0000313" key="6">
    <source>
        <dbReference type="EMBL" id="MDE4908989.1"/>
    </source>
</evidence>
<dbReference type="Pfam" id="PF00016">
    <property type="entry name" value="RuBisCO_large"/>
    <property type="match status" value="1"/>
</dbReference>
<evidence type="ECO:0000313" key="7">
    <source>
        <dbReference type="Proteomes" id="UP001143747"/>
    </source>
</evidence>
<dbReference type="PROSITE" id="PS00157">
    <property type="entry name" value="RUBISCO_LARGE"/>
    <property type="match status" value="1"/>
</dbReference>
<dbReference type="RefSeq" id="WP_274925597.1">
    <property type="nucleotide sequence ID" value="NZ_JAKELO010000002.1"/>
</dbReference>
<organism evidence="6 7">
    <name type="scientific">Methanogenium marinum</name>
    <dbReference type="NCBI Taxonomy" id="348610"/>
    <lineage>
        <taxon>Archaea</taxon>
        <taxon>Methanobacteriati</taxon>
        <taxon>Methanobacteriota</taxon>
        <taxon>Stenosarchaea group</taxon>
        <taxon>Methanomicrobia</taxon>
        <taxon>Methanomicrobiales</taxon>
        <taxon>Methanomicrobiaceae</taxon>
        <taxon>Methanogenium</taxon>
    </lineage>
</organism>
<evidence type="ECO:0000256" key="1">
    <source>
        <dbReference type="ARBA" id="ARBA00001946"/>
    </source>
</evidence>
<evidence type="ECO:0000259" key="4">
    <source>
        <dbReference type="Pfam" id="PF00016"/>
    </source>
</evidence>
<evidence type="ECO:0000259" key="5">
    <source>
        <dbReference type="Pfam" id="PF02788"/>
    </source>
</evidence>
<dbReference type="Proteomes" id="UP001143747">
    <property type="component" value="Unassembled WGS sequence"/>
</dbReference>
<evidence type="ECO:0000256" key="3">
    <source>
        <dbReference type="ARBA" id="ARBA00022842"/>
    </source>
</evidence>
<dbReference type="Pfam" id="PF02788">
    <property type="entry name" value="RuBisCO_large_N"/>
    <property type="match status" value="1"/>
</dbReference>